<dbReference type="GO" id="GO:0010499">
    <property type="term" value="P:proteasomal ubiquitin-independent protein catabolic process"/>
    <property type="evidence" value="ECO:0007669"/>
    <property type="project" value="TreeGrafter"/>
</dbReference>
<dbReference type="AlphaFoldDB" id="A0A9D4WSD4"/>
<organism evidence="1 2">
    <name type="scientific">Pisum sativum</name>
    <name type="common">Garden pea</name>
    <name type="synonym">Lathyrus oleraceus</name>
    <dbReference type="NCBI Taxonomy" id="3888"/>
    <lineage>
        <taxon>Eukaryota</taxon>
        <taxon>Viridiplantae</taxon>
        <taxon>Streptophyta</taxon>
        <taxon>Embryophyta</taxon>
        <taxon>Tracheophyta</taxon>
        <taxon>Spermatophyta</taxon>
        <taxon>Magnoliopsida</taxon>
        <taxon>eudicotyledons</taxon>
        <taxon>Gunneridae</taxon>
        <taxon>Pentapetalae</taxon>
        <taxon>rosids</taxon>
        <taxon>fabids</taxon>
        <taxon>Fabales</taxon>
        <taxon>Fabaceae</taxon>
        <taxon>Papilionoideae</taxon>
        <taxon>50 kb inversion clade</taxon>
        <taxon>NPAAA clade</taxon>
        <taxon>Hologalegina</taxon>
        <taxon>IRL clade</taxon>
        <taxon>Fabeae</taxon>
        <taxon>Lathyrus</taxon>
    </lineage>
</organism>
<dbReference type="Proteomes" id="UP001058974">
    <property type="component" value="Chromosome 5"/>
</dbReference>
<sequence length="102" mass="10831">MTTLAVGDGGFGMLVVLNEGLHSSGTFLVDDGPYYFCVFEILLGRLSKSLYNQALKKISKFVRTNILPGAIAEVGLLFGNLHGQRFLVGCGRVGLVHDDGGG</sequence>
<dbReference type="GO" id="GO:0005634">
    <property type="term" value="C:nucleus"/>
    <property type="evidence" value="ECO:0007669"/>
    <property type="project" value="TreeGrafter"/>
</dbReference>
<dbReference type="PANTHER" id="PTHR32170">
    <property type="entry name" value="PROTEASOME ACTIVATOR COMPLEX SUBUNIT 4"/>
    <property type="match status" value="1"/>
</dbReference>
<accession>A0A9D4WSD4</accession>
<keyword evidence="2" id="KW-1185">Reference proteome</keyword>
<dbReference type="GO" id="GO:0016504">
    <property type="term" value="F:peptidase activator activity"/>
    <property type="evidence" value="ECO:0007669"/>
    <property type="project" value="InterPro"/>
</dbReference>
<dbReference type="PANTHER" id="PTHR32170:SF3">
    <property type="entry name" value="PROTEASOME ACTIVATOR COMPLEX SUBUNIT 4"/>
    <property type="match status" value="1"/>
</dbReference>
<gene>
    <name evidence="1" type="ORF">KIW84_053131</name>
</gene>
<dbReference type="InterPro" id="IPR035309">
    <property type="entry name" value="PSME4"/>
</dbReference>
<evidence type="ECO:0000313" key="2">
    <source>
        <dbReference type="Proteomes" id="UP001058974"/>
    </source>
</evidence>
<dbReference type="GO" id="GO:0070628">
    <property type="term" value="F:proteasome binding"/>
    <property type="evidence" value="ECO:0007669"/>
    <property type="project" value="InterPro"/>
</dbReference>
<dbReference type="Gramene" id="Psat05G0313100-T1">
    <property type="protein sequence ID" value="KAI5406728.1"/>
    <property type="gene ID" value="KIW84_053131"/>
</dbReference>
<dbReference type="GO" id="GO:0005829">
    <property type="term" value="C:cytosol"/>
    <property type="evidence" value="ECO:0007669"/>
    <property type="project" value="TreeGrafter"/>
</dbReference>
<reference evidence="1 2" key="1">
    <citation type="journal article" date="2022" name="Nat. Genet.">
        <title>Improved pea reference genome and pan-genome highlight genomic features and evolutionary characteristics.</title>
        <authorList>
            <person name="Yang T."/>
            <person name="Liu R."/>
            <person name="Luo Y."/>
            <person name="Hu S."/>
            <person name="Wang D."/>
            <person name="Wang C."/>
            <person name="Pandey M.K."/>
            <person name="Ge S."/>
            <person name="Xu Q."/>
            <person name="Li N."/>
            <person name="Li G."/>
            <person name="Huang Y."/>
            <person name="Saxena R.K."/>
            <person name="Ji Y."/>
            <person name="Li M."/>
            <person name="Yan X."/>
            <person name="He Y."/>
            <person name="Liu Y."/>
            <person name="Wang X."/>
            <person name="Xiang C."/>
            <person name="Varshney R.K."/>
            <person name="Ding H."/>
            <person name="Gao S."/>
            <person name="Zong X."/>
        </authorList>
    </citation>
    <scope>NUCLEOTIDE SEQUENCE [LARGE SCALE GENOMIC DNA]</scope>
    <source>
        <strain evidence="1 2">cv. Zhongwan 6</strain>
    </source>
</reference>
<dbReference type="EMBL" id="JAMSHJ010000005">
    <property type="protein sequence ID" value="KAI5406728.1"/>
    <property type="molecule type" value="Genomic_DNA"/>
</dbReference>
<evidence type="ECO:0000313" key="1">
    <source>
        <dbReference type="EMBL" id="KAI5406728.1"/>
    </source>
</evidence>
<name>A0A9D4WSD4_PEA</name>
<protein>
    <submittedName>
        <fullName evidence="1">Uncharacterized protein</fullName>
    </submittedName>
</protein>
<comment type="caution">
    <text evidence="1">The sequence shown here is derived from an EMBL/GenBank/DDBJ whole genome shotgun (WGS) entry which is preliminary data.</text>
</comment>
<proteinExistence type="predicted"/>